<dbReference type="PANTHER" id="PTHR43297:SF14">
    <property type="entry name" value="ATPASE AAA-TYPE CORE DOMAIN-CONTAINING PROTEIN"/>
    <property type="match status" value="1"/>
</dbReference>
<comment type="caution">
    <text evidence="12">The sequence shown here is derived from an EMBL/GenBank/DDBJ whole genome shotgun (WGS) entry which is preliminary data.</text>
</comment>
<evidence type="ECO:0000256" key="4">
    <source>
        <dbReference type="ARBA" id="ARBA00022475"/>
    </source>
</evidence>
<evidence type="ECO:0000256" key="3">
    <source>
        <dbReference type="ARBA" id="ARBA00022448"/>
    </source>
</evidence>
<dbReference type="SMART" id="SM00382">
    <property type="entry name" value="AAA"/>
    <property type="match status" value="1"/>
</dbReference>
<feature type="region of interest" description="Disordered" evidence="10">
    <location>
        <begin position="1"/>
        <end position="30"/>
    </location>
</feature>
<evidence type="ECO:0000256" key="9">
    <source>
        <dbReference type="ARBA" id="ARBA00023136"/>
    </source>
</evidence>
<keyword evidence="7 12" id="KW-0067">ATP-binding</keyword>
<dbReference type="PROSITE" id="PS50893">
    <property type="entry name" value="ABC_TRANSPORTER_2"/>
    <property type="match status" value="1"/>
</dbReference>
<evidence type="ECO:0000256" key="10">
    <source>
        <dbReference type="SAM" id="MobiDB-lite"/>
    </source>
</evidence>
<dbReference type="InterPro" id="IPR050388">
    <property type="entry name" value="ABC_Ni/Peptide_Import"/>
</dbReference>
<keyword evidence="8" id="KW-1278">Translocase</keyword>
<proteinExistence type="inferred from homology"/>
<evidence type="ECO:0000256" key="1">
    <source>
        <dbReference type="ARBA" id="ARBA00004202"/>
    </source>
</evidence>
<accession>A0ABY2IAA4</accession>
<keyword evidence="13" id="KW-1185">Reference proteome</keyword>
<dbReference type="Gene3D" id="3.40.50.300">
    <property type="entry name" value="P-loop containing nucleotide triphosphate hydrolases"/>
    <property type="match status" value="1"/>
</dbReference>
<name>A0ABY2IAA4_9MICO</name>
<evidence type="ECO:0000256" key="7">
    <source>
        <dbReference type="ARBA" id="ARBA00022840"/>
    </source>
</evidence>
<comment type="subcellular location">
    <subcellularLocation>
        <location evidence="1">Cell membrane</location>
        <topology evidence="1">Peripheral membrane protein</topology>
    </subcellularLocation>
</comment>
<evidence type="ECO:0000313" key="12">
    <source>
        <dbReference type="EMBL" id="TFB85597.1"/>
    </source>
</evidence>
<sequence length="341" mass="36238">MNHLSDHTLRDAGTTSTNAEGERADQDPVPSHAFRAMALLDVRGLTVTTTRQVTPDRTEMPRVTEVSRVALTLMQGESLALVGEAGSGMTATALAIAGLLPLDKTVTNGSILFNGQELVGLKRRAQARLLGANIGYLPPDLLGSLDPTRTILSQLATPLRRRLGLDRPAARERALKALARVGLDNSDVVALSYPGDLSPVVVQRVAVAAALSFDPELLIATIPADPAHARPLADLLRLVRALQSKHQFALILVTDDVGIAAECCERIAVLQAGRIVEQGAVDELFAYPQHPHTQRMLDARQPYGFGPEDLAARTGADVLEVVALHSMGASAYYHDAGALAG</sequence>
<feature type="compositionally biased region" description="Basic and acidic residues" evidence="10">
    <location>
        <begin position="1"/>
        <end position="10"/>
    </location>
</feature>
<dbReference type="GO" id="GO:0005524">
    <property type="term" value="F:ATP binding"/>
    <property type="evidence" value="ECO:0007669"/>
    <property type="project" value="UniProtKB-KW"/>
</dbReference>
<protein>
    <submittedName>
        <fullName evidence="12">ABC transporter ATP-binding protein</fullName>
    </submittedName>
</protein>
<dbReference type="InterPro" id="IPR027417">
    <property type="entry name" value="P-loop_NTPase"/>
</dbReference>
<gene>
    <name evidence="12" type="ORF">E3O44_13505</name>
</gene>
<evidence type="ECO:0000256" key="6">
    <source>
        <dbReference type="ARBA" id="ARBA00022741"/>
    </source>
</evidence>
<keyword evidence="4" id="KW-1003">Cell membrane</keyword>
<dbReference type="Proteomes" id="UP000297608">
    <property type="component" value="Unassembled WGS sequence"/>
</dbReference>
<keyword evidence="3" id="KW-0813">Transport</keyword>
<keyword evidence="9" id="KW-0472">Membrane</keyword>
<dbReference type="RefSeq" id="WP_134535293.1">
    <property type="nucleotide sequence ID" value="NZ_SOFG01000017.1"/>
</dbReference>
<evidence type="ECO:0000256" key="5">
    <source>
        <dbReference type="ARBA" id="ARBA00022519"/>
    </source>
</evidence>
<reference evidence="12 13" key="1">
    <citation type="submission" date="2019-03" db="EMBL/GenBank/DDBJ databases">
        <title>Genomics of glacier-inhabiting Cryobacterium strains.</title>
        <authorList>
            <person name="Liu Q."/>
            <person name="Xin Y.-H."/>
        </authorList>
    </citation>
    <scope>NUCLEOTIDE SEQUENCE [LARGE SCALE GENOMIC DNA]</scope>
    <source>
        <strain evidence="12 13">MDB2-B</strain>
    </source>
</reference>
<dbReference type="PANTHER" id="PTHR43297">
    <property type="entry name" value="OLIGOPEPTIDE TRANSPORT ATP-BINDING PROTEIN APPD"/>
    <property type="match status" value="1"/>
</dbReference>
<feature type="domain" description="ABC transporter" evidence="11">
    <location>
        <begin position="42"/>
        <end position="297"/>
    </location>
</feature>
<evidence type="ECO:0000256" key="8">
    <source>
        <dbReference type="ARBA" id="ARBA00022967"/>
    </source>
</evidence>
<dbReference type="EMBL" id="SOFG01000017">
    <property type="protein sequence ID" value="TFB85597.1"/>
    <property type="molecule type" value="Genomic_DNA"/>
</dbReference>
<evidence type="ECO:0000259" key="11">
    <source>
        <dbReference type="PROSITE" id="PS50893"/>
    </source>
</evidence>
<keyword evidence="6" id="KW-0547">Nucleotide-binding</keyword>
<evidence type="ECO:0000313" key="13">
    <source>
        <dbReference type="Proteomes" id="UP000297608"/>
    </source>
</evidence>
<dbReference type="InterPro" id="IPR003439">
    <property type="entry name" value="ABC_transporter-like_ATP-bd"/>
</dbReference>
<comment type="similarity">
    <text evidence="2">Belongs to the ABC transporter superfamily.</text>
</comment>
<dbReference type="SUPFAM" id="SSF52540">
    <property type="entry name" value="P-loop containing nucleoside triphosphate hydrolases"/>
    <property type="match status" value="1"/>
</dbReference>
<dbReference type="InterPro" id="IPR003593">
    <property type="entry name" value="AAA+_ATPase"/>
</dbReference>
<organism evidence="12 13">
    <name type="scientific">Cryobacterium algoricola</name>
    <dbReference type="NCBI Taxonomy" id="1259183"/>
    <lineage>
        <taxon>Bacteria</taxon>
        <taxon>Bacillati</taxon>
        <taxon>Actinomycetota</taxon>
        <taxon>Actinomycetes</taxon>
        <taxon>Micrococcales</taxon>
        <taxon>Microbacteriaceae</taxon>
        <taxon>Cryobacterium</taxon>
    </lineage>
</organism>
<evidence type="ECO:0000256" key="2">
    <source>
        <dbReference type="ARBA" id="ARBA00005417"/>
    </source>
</evidence>
<dbReference type="Pfam" id="PF00005">
    <property type="entry name" value="ABC_tran"/>
    <property type="match status" value="1"/>
</dbReference>
<keyword evidence="5" id="KW-0997">Cell inner membrane</keyword>